<dbReference type="AlphaFoldDB" id="A0A439D5Y4"/>
<evidence type="ECO:0000256" key="2">
    <source>
        <dbReference type="ARBA" id="ARBA00022630"/>
    </source>
</evidence>
<organism evidence="5 6">
    <name type="scientific">Xylaria grammica</name>
    <dbReference type="NCBI Taxonomy" id="363999"/>
    <lineage>
        <taxon>Eukaryota</taxon>
        <taxon>Fungi</taxon>
        <taxon>Dikarya</taxon>
        <taxon>Ascomycota</taxon>
        <taxon>Pezizomycotina</taxon>
        <taxon>Sordariomycetes</taxon>
        <taxon>Xylariomycetidae</taxon>
        <taxon>Xylariales</taxon>
        <taxon>Xylariaceae</taxon>
        <taxon>Xylaria</taxon>
    </lineage>
</organism>
<feature type="domain" description="FAD/NAD(P)-binding" evidence="4">
    <location>
        <begin position="12"/>
        <end position="142"/>
    </location>
</feature>
<dbReference type="EMBL" id="RYZI01000139">
    <property type="protein sequence ID" value="RWA09816.1"/>
    <property type="molecule type" value="Genomic_DNA"/>
</dbReference>
<dbReference type="SUPFAM" id="SSF51905">
    <property type="entry name" value="FAD/NAD(P)-binding domain"/>
    <property type="match status" value="1"/>
</dbReference>
<protein>
    <recommendedName>
        <fullName evidence="4">FAD/NAD(P)-binding domain-containing protein</fullName>
    </recommendedName>
</protein>
<gene>
    <name evidence="5" type="ORF">EKO27_g5292</name>
</gene>
<dbReference type="GO" id="GO:0016491">
    <property type="term" value="F:oxidoreductase activity"/>
    <property type="evidence" value="ECO:0007669"/>
    <property type="project" value="UniProtKB-KW"/>
</dbReference>
<sequence>MESNIQPRTHVFDTLILGGGISGLAAALTLARQQHTAVVLDSEEYRNAPSPYMHNVLTWDHKEPQAFRTAAKDNILATYTTIQFQKAEVDTVKETTTGNGQQEFVATATDGTSWTGRKVILAVGVRDVFPQIPGYAECWAKGIYHCFFCKGYEARGAKSAGILALPDIASAPAVLHAARTALRFTECVNVYTHGSKELGDAVVQAQGNKVLFKVDNRKIERFEKGPGFADIIIHFDGGESVTEGFMGHKPPTEPKGNFHEQLGLEMNAMLDPVVKPMFLETSRKGVFACGDSASAIKIIPQSLFAGSAAAAAVCAQIQAEDADQACIF</sequence>
<dbReference type="Proteomes" id="UP000286045">
    <property type="component" value="Unassembled WGS sequence"/>
</dbReference>
<evidence type="ECO:0000313" key="5">
    <source>
        <dbReference type="EMBL" id="RWA09816.1"/>
    </source>
</evidence>
<dbReference type="InterPro" id="IPR050097">
    <property type="entry name" value="Ferredoxin-NADP_redctase_2"/>
</dbReference>
<reference evidence="5 6" key="1">
    <citation type="submission" date="2018-12" db="EMBL/GenBank/DDBJ databases">
        <title>Draft genome sequence of Xylaria grammica IHI A82.</title>
        <authorList>
            <person name="Buettner E."/>
            <person name="Kellner H."/>
        </authorList>
    </citation>
    <scope>NUCLEOTIDE SEQUENCE [LARGE SCALE GENOMIC DNA]</scope>
    <source>
        <strain evidence="5 6">IHI A82</strain>
    </source>
</reference>
<dbReference type="Pfam" id="PF07992">
    <property type="entry name" value="Pyr_redox_2"/>
    <property type="match status" value="1"/>
</dbReference>
<evidence type="ECO:0000259" key="4">
    <source>
        <dbReference type="Pfam" id="PF07992"/>
    </source>
</evidence>
<comment type="caution">
    <text evidence="5">The sequence shown here is derived from an EMBL/GenBank/DDBJ whole genome shotgun (WGS) entry which is preliminary data.</text>
</comment>
<evidence type="ECO:0000256" key="3">
    <source>
        <dbReference type="ARBA" id="ARBA00023002"/>
    </source>
</evidence>
<dbReference type="PRINTS" id="PR00469">
    <property type="entry name" value="PNDRDTASEII"/>
</dbReference>
<dbReference type="STRING" id="363999.A0A439D5Y4"/>
<dbReference type="PANTHER" id="PTHR48105">
    <property type="entry name" value="THIOREDOXIN REDUCTASE 1-RELATED-RELATED"/>
    <property type="match status" value="1"/>
</dbReference>
<keyword evidence="2" id="KW-0285">Flavoprotein</keyword>
<dbReference type="PRINTS" id="PR00368">
    <property type="entry name" value="FADPNR"/>
</dbReference>
<evidence type="ECO:0000313" key="6">
    <source>
        <dbReference type="Proteomes" id="UP000286045"/>
    </source>
</evidence>
<name>A0A439D5Y4_9PEZI</name>
<keyword evidence="3" id="KW-0560">Oxidoreductase</keyword>
<evidence type="ECO:0000256" key="1">
    <source>
        <dbReference type="ARBA" id="ARBA00009333"/>
    </source>
</evidence>
<keyword evidence="6" id="KW-1185">Reference proteome</keyword>
<dbReference type="InterPro" id="IPR036188">
    <property type="entry name" value="FAD/NAD-bd_sf"/>
</dbReference>
<dbReference type="GO" id="GO:0097237">
    <property type="term" value="P:cellular response to toxic substance"/>
    <property type="evidence" value="ECO:0007669"/>
    <property type="project" value="UniProtKB-ARBA"/>
</dbReference>
<dbReference type="InterPro" id="IPR023753">
    <property type="entry name" value="FAD/NAD-binding_dom"/>
</dbReference>
<accession>A0A439D5Y4</accession>
<proteinExistence type="inferred from homology"/>
<comment type="similarity">
    <text evidence="1">Belongs to the class-II pyridine nucleotide-disulfide oxidoreductase family.</text>
</comment>
<dbReference type="Gene3D" id="3.50.50.60">
    <property type="entry name" value="FAD/NAD(P)-binding domain"/>
    <property type="match status" value="2"/>
</dbReference>